<evidence type="ECO:0000259" key="2">
    <source>
        <dbReference type="SMART" id="SM01222"/>
    </source>
</evidence>
<dbReference type="Gene3D" id="3.30.990.10">
    <property type="entry name" value="Formiminotransferase, N-terminal subdomain"/>
    <property type="match status" value="1"/>
</dbReference>
<dbReference type="SMART" id="SM01222">
    <property type="entry name" value="FTCD_N"/>
    <property type="match status" value="1"/>
</dbReference>
<reference evidence="3" key="1">
    <citation type="journal article" date="2018" name="DNA Res.">
        <title>Multiple hybrid de novo genome assembly of finger millet, an orphan allotetraploid crop.</title>
        <authorList>
            <person name="Hatakeyama M."/>
            <person name="Aluri S."/>
            <person name="Balachadran M.T."/>
            <person name="Sivarajan S.R."/>
            <person name="Patrignani A."/>
            <person name="Gruter S."/>
            <person name="Poveda L."/>
            <person name="Shimizu-Inatsugi R."/>
            <person name="Baeten J."/>
            <person name="Francoijs K.J."/>
            <person name="Nataraja K.N."/>
            <person name="Reddy Y.A.N."/>
            <person name="Phadnis S."/>
            <person name="Ravikumar R.L."/>
            <person name="Schlapbach R."/>
            <person name="Sreeman S.M."/>
            <person name="Shimizu K.K."/>
        </authorList>
    </citation>
    <scope>NUCLEOTIDE SEQUENCE</scope>
</reference>
<feature type="region of interest" description="Disordered" evidence="1">
    <location>
        <begin position="158"/>
        <end position="188"/>
    </location>
</feature>
<gene>
    <name evidence="3" type="primary">ga18335</name>
    <name evidence="3" type="ORF">PR202_ga18335</name>
</gene>
<dbReference type="InterPro" id="IPR037064">
    <property type="entry name" value="Formiminotransferase_N_sf"/>
</dbReference>
<evidence type="ECO:0000256" key="1">
    <source>
        <dbReference type="SAM" id="MobiDB-lite"/>
    </source>
</evidence>
<feature type="compositionally biased region" description="Polar residues" evidence="1">
    <location>
        <begin position="158"/>
        <end position="171"/>
    </location>
</feature>
<comment type="caution">
    <text evidence="3">The sequence shown here is derived from an EMBL/GenBank/DDBJ whole genome shotgun (WGS) entry which is preliminary data.</text>
</comment>
<evidence type="ECO:0000313" key="3">
    <source>
        <dbReference type="EMBL" id="GJN01099.1"/>
    </source>
</evidence>
<dbReference type="PANTHER" id="PTHR12234">
    <property type="entry name" value="FORMIMINOTRANSFERASE-CYCLODEAMINASE"/>
    <property type="match status" value="1"/>
</dbReference>
<dbReference type="InterPro" id="IPR022384">
    <property type="entry name" value="FormiminoTrfase_cat_dom_sf"/>
</dbReference>
<sequence length="316" mass="33093">MGTGMLRPALACCKLYISEARNAPALRAIERAAAPAAVLVNAFADDAYNRVGYTLVSRLSGGPPPPLHRAAFGVVAAALEAVDLGSHAGAHPRLGVVDHVVFHPLAGARLDDVAALARAVATDIGDKLQVPTYLYGAAHGEGRTLASIRRQLGYFTPTSPDNQWQGASDASSLPVAPDAGPGTPSRSKGVVVVGATAWVDNYNVPLHTSDVEAAKRIARAVSERGGGLRSVQAMGLAHGEGVTEVAATCTTRRGWEQSRCRRKCGSSPLRRGSPSGKGTSPTSHRRRSSRCICNQLKLRLPNTDILTLASAPCMNR</sequence>
<protein>
    <recommendedName>
        <fullName evidence="2">Formiminotransferase N-terminal subdomain domain-containing protein</fullName>
    </recommendedName>
</protein>
<dbReference type="PANTHER" id="PTHR12234:SF1">
    <property type="entry name" value="FORMIMINOTRANSFERASE N-TERMINAL SUBDOMAIN-CONTAINING PROTEIN"/>
    <property type="match status" value="1"/>
</dbReference>
<dbReference type="InterPro" id="IPR051623">
    <property type="entry name" value="FTCD"/>
</dbReference>
<dbReference type="EMBL" id="BQKI01000008">
    <property type="protein sequence ID" value="GJN01099.1"/>
    <property type="molecule type" value="Genomic_DNA"/>
</dbReference>
<dbReference type="SUPFAM" id="SSF55116">
    <property type="entry name" value="Formiminotransferase domain of formiminotransferase-cyclodeaminase"/>
    <property type="match status" value="2"/>
</dbReference>
<feature type="compositionally biased region" description="Low complexity" evidence="1">
    <location>
        <begin position="265"/>
        <end position="282"/>
    </location>
</feature>
<dbReference type="InterPro" id="IPR037070">
    <property type="entry name" value="Formiminotransferase_C_sf"/>
</dbReference>
<feature type="region of interest" description="Disordered" evidence="1">
    <location>
        <begin position="262"/>
        <end position="288"/>
    </location>
</feature>
<keyword evidence="4" id="KW-1185">Reference proteome</keyword>
<dbReference type="GO" id="GO:0016740">
    <property type="term" value="F:transferase activity"/>
    <property type="evidence" value="ECO:0007669"/>
    <property type="project" value="InterPro"/>
</dbReference>
<reference evidence="3" key="2">
    <citation type="submission" date="2021-12" db="EMBL/GenBank/DDBJ databases">
        <title>Resequencing data analysis of finger millet.</title>
        <authorList>
            <person name="Hatakeyama M."/>
            <person name="Aluri S."/>
            <person name="Balachadran M.T."/>
            <person name="Sivarajan S.R."/>
            <person name="Poveda L."/>
            <person name="Shimizu-Inatsugi R."/>
            <person name="Schlapbach R."/>
            <person name="Sreeman S.M."/>
            <person name="Shimizu K.K."/>
        </authorList>
    </citation>
    <scope>NUCLEOTIDE SEQUENCE</scope>
</reference>
<dbReference type="GO" id="GO:0005542">
    <property type="term" value="F:folic acid binding"/>
    <property type="evidence" value="ECO:0007669"/>
    <property type="project" value="InterPro"/>
</dbReference>
<name>A0AAV5CSQ2_ELECO</name>
<dbReference type="AlphaFoldDB" id="A0AAV5CSQ2"/>
<dbReference type="Proteomes" id="UP001054889">
    <property type="component" value="Unassembled WGS sequence"/>
</dbReference>
<organism evidence="3 4">
    <name type="scientific">Eleusine coracana subsp. coracana</name>
    <dbReference type="NCBI Taxonomy" id="191504"/>
    <lineage>
        <taxon>Eukaryota</taxon>
        <taxon>Viridiplantae</taxon>
        <taxon>Streptophyta</taxon>
        <taxon>Embryophyta</taxon>
        <taxon>Tracheophyta</taxon>
        <taxon>Spermatophyta</taxon>
        <taxon>Magnoliopsida</taxon>
        <taxon>Liliopsida</taxon>
        <taxon>Poales</taxon>
        <taxon>Poaceae</taxon>
        <taxon>PACMAD clade</taxon>
        <taxon>Chloridoideae</taxon>
        <taxon>Cynodonteae</taxon>
        <taxon>Eleusininae</taxon>
        <taxon>Eleusine</taxon>
    </lineage>
</organism>
<dbReference type="Pfam" id="PF07837">
    <property type="entry name" value="FTCD_N"/>
    <property type="match status" value="1"/>
</dbReference>
<accession>A0AAV5CSQ2</accession>
<proteinExistence type="predicted"/>
<dbReference type="Gene3D" id="3.30.70.670">
    <property type="entry name" value="Formiminotransferase, C-terminal subdomain"/>
    <property type="match status" value="1"/>
</dbReference>
<feature type="domain" description="Formiminotransferase N-terminal subdomain" evidence="2">
    <location>
        <begin position="9"/>
        <end position="197"/>
    </location>
</feature>
<dbReference type="InterPro" id="IPR012886">
    <property type="entry name" value="Formiminotransferase_N"/>
</dbReference>
<evidence type="ECO:0000313" key="4">
    <source>
        <dbReference type="Proteomes" id="UP001054889"/>
    </source>
</evidence>